<accession>A0A941IMX9</accession>
<reference evidence="1" key="1">
    <citation type="submission" date="2021-04" db="EMBL/GenBank/DDBJ databases">
        <title>Genome based classification of Actinospica acidithermotolerans sp. nov., an actinobacterium isolated from an Indonesian hot spring.</title>
        <authorList>
            <person name="Kusuma A.B."/>
            <person name="Putra K.E."/>
            <person name="Nafisah S."/>
            <person name="Loh J."/>
            <person name="Nouioui I."/>
            <person name="Goodfellow M."/>
        </authorList>
    </citation>
    <scope>NUCLEOTIDE SEQUENCE</scope>
    <source>
        <strain evidence="1">MGRD01-02</strain>
    </source>
</reference>
<sequence>MLGPVGYDGAGPFVVLDSARGVFRVRPAGPGVALVGYHLALLGLGGLDPAARAAALAAHLDAALQAAAHDPADRAVLAGALTPLRRRLVDLADSYAETDPHCPPPLSPGRPQP</sequence>
<comment type="caution">
    <text evidence="1">The sequence shown here is derived from an EMBL/GenBank/DDBJ whole genome shotgun (WGS) entry which is preliminary data.</text>
</comment>
<name>A0A941IMX9_9ACTN</name>
<organism evidence="1 2">
    <name type="scientific">Actinospica acidithermotolerans</name>
    <dbReference type="NCBI Taxonomy" id="2828514"/>
    <lineage>
        <taxon>Bacteria</taxon>
        <taxon>Bacillati</taxon>
        <taxon>Actinomycetota</taxon>
        <taxon>Actinomycetes</taxon>
        <taxon>Catenulisporales</taxon>
        <taxon>Actinospicaceae</taxon>
        <taxon>Actinospica</taxon>
    </lineage>
</organism>
<dbReference type="EMBL" id="JAGSOH010000133">
    <property type="protein sequence ID" value="MBR7830458.1"/>
    <property type="molecule type" value="Genomic_DNA"/>
</dbReference>
<keyword evidence="2" id="KW-1185">Reference proteome</keyword>
<gene>
    <name evidence="1" type="ORF">KDK95_29425</name>
</gene>
<dbReference type="RefSeq" id="WP_212521584.1">
    <property type="nucleotide sequence ID" value="NZ_JAGSOH010000133.1"/>
</dbReference>
<proteinExistence type="predicted"/>
<dbReference type="Proteomes" id="UP000676325">
    <property type="component" value="Unassembled WGS sequence"/>
</dbReference>
<protein>
    <submittedName>
        <fullName evidence="1">Uncharacterized protein</fullName>
    </submittedName>
</protein>
<evidence type="ECO:0000313" key="2">
    <source>
        <dbReference type="Proteomes" id="UP000676325"/>
    </source>
</evidence>
<dbReference type="AlphaFoldDB" id="A0A941IMX9"/>
<evidence type="ECO:0000313" key="1">
    <source>
        <dbReference type="EMBL" id="MBR7830458.1"/>
    </source>
</evidence>